<dbReference type="SUPFAM" id="SSF46689">
    <property type="entry name" value="Homeodomain-like"/>
    <property type="match status" value="1"/>
</dbReference>
<dbReference type="PANTHER" id="PTHR30055:SF234">
    <property type="entry name" value="HTH-TYPE TRANSCRIPTIONAL REGULATOR BETI"/>
    <property type="match status" value="1"/>
</dbReference>
<dbReference type="GO" id="GO:0000976">
    <property type="term" value="F:transcription cis-regulatory region binding"/>
    <property type="evidence" value="ECO:0007669"/>
    <property type="project" value="TreeGrafter"/>
</dbReference>
<sequence length="220" mass="22812">MTGGAPAAGRRGGYRKGEESRQRILEVAIAEFGRVGFAAATTRAIAQGAGATLPSLQYYFGGKEGLYRACAEEIAARFVAMTQAPAEAAAQALLAGETDLRAALKSTMAAVARAMTGADSAGLWGAFVSRELLAPGPALDVMLERLFAPGIDLIAAMIARIQGRDAADEPARIRAMLMIASLTAFQSGRTVALRIFGWDDIAGPQLAAITAALDAEIDAL</sequence>
<evidence type="ECO:0000313" key="6">
    <source>
        <dbReference type="EMBL" id="NML95789.1"/>
    </source>
</evidence>
<reference evidence="6 7" key="1">
    <citation type="submission" date="2020-04" db="EMBL/GenBank/DDBJ databases">
        <title>Novosphingobium sp. TW-4 isolated from soil.</title>
        <authorList>
            <person name="Dahal R.H."/>
            <person name="Chaudhary D.K."/>
        </authorList>
    </citation>
    <scope>NUCLEOTIDE SEQUENCE [LARGE SCALE GENOMIC DNA]</scope>
    <source>
        <strain evidence="6 7">TW-4</strain>
    </source>
</reference>
<feature type="DNA-binding region" description="H-T-H motif" evidence="4">
    <location>
        <begin position="41"/>
        <end position="60"/>
    </location>
</feature>
<dbReference type="EMBL" id="JABBGM010000013">
    <property type="protein sequence ID" value="NML95789.1"/>
    <property type="molecule type" value="Genomic_DNA"/>
</dbReference>
<dbReference type="InterPro" id="IPR009057">
    <property type="entry name" value="Homeodomain-like_sf"/>
</dbReference>
<accession>A0A7Y0BSM7</accession>
<dbReference type="InterPro" id="IPR050109">
    <property type="entry name" value="HTH-type_TetR-like_transc_reg"/>
</dbReference>
<keyword evidence="7" id="KW-1185">Reference proteome</keyword>
<keyword evidence="2 4" id="KW-0238">DNA-binding</keyword>
<gene>
    <name evidence="6" type="ORF">HHL27_19120</name>
</gene>
<keyword evidence="3" id="KW-0804">Transcription</keyword>
<evidence type="ECO:0000256" key="1">
    <source>
        <dbReference type="ARBA" id="ARBA00023015"/>
    </source>
</evidence>
<dbReference type="Pfam" id="PF09209">
    <property type="entry name" value="CecR_C"/>
    <property type="match status" value="1"/>
</dbReference>
<evidence type="ECO:0000256" key="3">
    <source>
        <dbReference type="ARBA" id="ARBA00023163"/>
    </source>
</evidence>
<keyword evidence="1" id="KW-0805">Transcription regulation</keyword>
<dbReference type="InterPro" id="IPR001647">
    <property type="entry name" value="HTH_TetR"/>
</dbReference>
<dbReference type="RefSeq" id="WP_169494997.1">
    <property type="nucleotide sequence ID" value="NZ_JABBGM010000013.1"/>
</dbReference>
<name>A0A7Y0BSM7_9SPHN</name>
<dbReference type="GO" id="GO:0003700">
    <property type="term" value="F:DNA-binding transcription factor activity"/>
    <property type="evidence" value="ECO:0007669"/>
    <property type="project" value="TreeGrafter"/>
</dbReference>
<evidence type="ECO:0000256" key="4">
    <source>
        <dbReference type="PROSITE-ProRule" id="PRU00335"/>
    </source>
</evidence>
<dbReference type="PROSITE" id="PS50977">
    <property type="entry name" value="HTH_TETR_2"/>
    <property type="match status" value="1"/>
</dbReference>
<protein>
    <submittedName>
        <fullName evidence="6">CerR family C-terminal domain-containing protein</fullName>
    </submittedName>
</protein>
<dbReference type="InterPro" id="IPR036271">
    <property type="entry name" value="Tet_transcr_reg_TetR-rel_C_sf"/>
</dbReference>
<dbReference type="PANTHER" id="PTHR30055">
    <property type="entry name" value="HTH-TYPE TRANSCRIPTIONAL REGULATOR RUTR"/>
    <property type="match status" value="1"/>
</dbReference>
<organism evidence="6 7">
    <name type="scientific">Novosphingobium olei</name>
    <dbReference type="NCBI Taxonomy" id="2728851"/>
    <lineage>
        <taxon>Bacteria</taxon>
        <taxon>Pseudomonadati</taxon>
        <taxon>Pseudomonadota</taxon>
        <taxon>Alphaproteobacteria</taxon>
        <taxon>Sphingomonadales</taxon>
        <taxon>Sphingomonadaceae</taxon>
        <taxon>Novosphingobium</taxon>
    </lineage>
</organism>
<evidence type="ECO:0000256" key="2">
    <source>
        <dbReference type="ARBA" id="ARBA00023125"/>
    </source>
</evidence>
<comment type="caution">
    <text evidence="6">The sequence shown here is derived from an EMBL/GenBank/DDBJ whole genome shotgun (WGS) entry which is preliminary data.</text>
</comment>
<dbReference type="Proteomes" id="UP000583556">
    <property type="component" value="Unassembled WGS sequence"/>
</dbReference>
<evidence type="ECO:0000259" key="5">
    <source>
        <dbReference type="PROSITE" id="PS50977"/>
    </source>
</evidence>
<proteinExistence type="predicted"/>
<dbReference type="Gene3D" id="1.10.357.10">
    <property type="entry name" value="Tetracycline Repressor, domain 2"/>
    <property type="match status" value="1"/>
</dbReference>
<feature type="domain" description="HTH tetR-type" evidence="5">
    <location>
        <begin position="18"/>
        <end position="78"/>
    </location>
</feature>
<evidence type="ECO:0000313" key="7">
    <source>
        <dbReference type="Proteomes" id="UP000583556"/>
    </source>
</evidence>
<dbReference type="Pfam" id="PF00440">
    <property type="entry name" value="TetR_N"/>
    <property type="match status" value="1"/>
</dbReference>
<dbReference type="SUPFAM" id="SSF48498">
    <property type="entry name" value="Tetracyclin repressor-like, C-terminal domain"/>
    <property type="match status" value="1"/>
</dbReference>
<dbReference type="Gene3D" id="1.10.10.60">
    <property type="entry name" value="Homeodomain-like"/>
    <property type="match status" value="1"/>
</dbReference>
<dbReference type="InterPro" id="IPR015292">
    <property type="entry name" value="Tscrpt_reg_YbiH_C"/>
</dbReference>
<dbReference type="AlphaFoldDB" id="A0A7Y0BSM7"/>